<dbReference type="InterPro" id="IPR008969">
    <property type="entry name" value="CarboxyPept-like_regulatory"/>
</dbReference>
<sequence length="452" mass="49747">MEPKDQYHRYSLTDIERYLQGRLSPAEMHAMEKAALQDPFLADALEGFSEADMITAKKDLDHIRKKLTTEEEHRIVPFIIRKTYTWRIAAAVIFIVAGVGSWVLFFNNRQSTQSLALNNDSVVVQKDSIKPAMAAIAKPDSAGIAAANTHAEIQSKKAVSALHEQERAEDLRNKEAALALREQSSKQNARDIPVKLSARSRYPAGTTFFEITGRVTDSLHQPVAAAIVENLDMKMRMTTDQNGEFKMYGVDSSVNRIRISAIGYNHVDTISAYNNKDLAILMKPLTSELNEVVAVQGFGKKSLPGNAPPEKLSNLKKDTLTYALSGKVAGVAVQPRKDATIRIRGASTFNTKDAADRDSITGLSAEPAGGWDSLKQNIRSIAKRGKLELPANFVKVTAGLTLNRRGSARKVDILYLSIESLKPAIVEALKAVPSWYLNGKKQTGPVVINFQF</sequence>
<keyword evidence="1" id="KW-0812">Transmembrane</keyword>
<evidence type="ECO:0000313" key="2">
    <source>
        <dbReference type="EMBL" id="SJZ54993.1"/>
    </source>
</evidence>
<keyword evidence="3" id="KW-1185">Reference proteome</keyword>
<protein>
    <submittedName>
        <fullName evidence="2">CarboxypepD_reg-like domain-containing protein</fullName>
    </submittedName>
</protein>
<keyword evidence="1" id="KW-1133">Transmembrane helix</keyword>
<dbReference type="Gene3D" id="2.60.40.1120">
    <property type="entry name" value="Carboxypeptidase-like, regulatory domain"/>
    <property type="match status" value="1"/>
</dbReference>
<dbReference type="RefSeq" id="WP_176112915.1">
    <property type="nucleotide sequence ID" value="NZ_FUWH01000002.1"/>
</dbReference>
<keyword evidence="1" id="KW-0472">Membrane</keyword>
<dbReference type="AlphaFoldDB" id="A0A1T4LJR8"/>
<proteinExistence type="predicted"/>
<dbReference type="Pfam" id="PF13715">
    <property type="entry name" value="CarbopepD_reg_2"/>
    <property type="match status" value="1"/>
</dbReference>
<evidence type="ECO:0000256" key="1">
    <source>
        <dbReference type="SAM" id="Phobius"/>
    </source>
</evidence>
<name>A0A1T4LJR8_9BACT</name>
<dbReference type="SUPFAM" id="SSF49464">
    <property type="entry name" value="Carboxypeptidase regulatory domain-like"/>
    <property type="match status" value="1"/>
</dbReference>
<accession>A0A1T4LJR8</accession>
<dbReference type="EMBL" id="FUWH01000002">
    <property type="protein sequence ID" value="SJZ54993.1"/>
    <property type="molecule type" value="Genomic_DNA"/>
</dbReference>
<feature type="transmembrane region" description="Helical" evidence="1">
    <location>
        <begin position="84"/>
        <end position="105"/>
    </location>
</feature>
<organism evidence="2 3">
    <name type="scientific">Sediminibacterium ginsengisoli</name>
    <dbReference type="NCBI Taxonomy" id="413434"/>
    <lineage>
        <taxon>Bacteria</taxon>
        <taxon>Pseudomonadati</taxon>
        <taxon>Bacteroidota</taxon>
        <taxon>Chitinophagia</taxon>
        <taxon>Chitinophagales</taxon>
        <taxon>Chitinophagaceae</taxon>
        <taxon>Sediminibacterium</taxon>
    </lineage>
</organism>
<evidence type="ECO:0000313" key="3">
    <source>
        <dbReference type="Proteomes" id="UP000190888"/>
    </source>
</evidence>
<dbReference type="STRING" id="413434.SAMN04488132_102536"/>
<reference evidence="2 3" key="1">
    <citation type="submission" date="2017-02" db="EMBL/GenBank/DDBJ databases">
        <authorList>
            <person name="Peterson S.W."/>
        </authorList>
    </citation>
    <scope>NUCLEOTIDE SEQUENCE [LARGE SCALE GENOMIC DNA]</scope>
    <source>
        <strain evidence="2 3">DSM 22335</strain>
    </source>
</reference>
<dbReference type="Proteomes" id="UP000190888">
    <property type="component" value="Unassembled WGS sequence"/>
</dbReference>
<gene>
    <name evidence="2" type="ORF">SAMN04488132_102536</name>
</gene>